<dbReference type="Gene3D" id="3.80.10.10">
    <property type="entry name" value="Ribonuclease Inhibitor"/>
    <property type="match status" value="1"/>
</dbReference>
<gene>
    <name evidence="1" type="ORF">EDS130_LOCUS17511</name>
    <name evidence="2" type="ORF">XAT740_LOCUS29995</name>
</gene>
<reference evidence="1" key="1">
    <citation type="submission" date="2021-02" db="EMBL/GenBank/DDBJ databases">
        <authorList>
            <person name="Nowell W R."/>
        </authorList>
    </citation>
    <scope>NUCLEOTIDE SEQUENCE</scope>
</reference>
<dbReference type="InterPro" id="IPR032675">
    <property type="entry name" value="LRR_dom_sf"/>
</dbReference>
<keyword evidence="3" id="KW-1185">Reference proteome</keyword>
<dbReference type="Proteomes" id="UP000663852">
    <property type="component" value="Unassembled WGS sequence"/>
</dbReference>
<accession>A0A814KJC8</accession>
<evidence type="ECO:0008006" key="5">
    <source>
        <dbReference type="Google" id="ProtNLM"/>
    </source>
</evidence>
<dbReference type="EMBL" id="CAJNOJ010000079">
    <property type="protein sequence ID" value="CAF1052724.1"/>
    <property type="molecule type" value="Genomic_DNA"/>
</dbReference>
<dbReference type="SUPFAM" id="SSF52047">
    <property type="entry name" value="RNI-like"/>
    <property type="match status" value="2"/>
</dbReference>
<dbReference type="Proteomes" id="UP000663828">
    <property type="component" value="Unassembled WGS sequence"/>
</dbReference>
<name>A0A814KJC8_ADIRI</name>
<comment type="caution">
    <text evidence="1">The sequence shown here is derived from an EMBL/GenBank/DDBJ whole genome shotgun (WGS) entry which is preliminary data.</text>
</comment>
<sequence>MNRVKRKLYRDATSKRVRSEKNTAVEYLSNELFLEIFDYLDAYHIWKAFTNLNKRFQDLLSSSSLRLKVIMKSNDQSPGCDDQVNCIVQHKHQLASLSLYDSTFIDQFFQTITCGSFFQRLESVVLENLKPRDLLPILLKLIRVPRLSLLMLTVCNGNAIPDFSNAYRLILGLPMIQYIKLRYLGPTPLLLLRNISDQYSTLKRLNLDHTCQSADLVYLLSYTPCLSHLRCRTLKPSQQMNEKLAVSVPYLTYLFLEECDLHFYELEIFIKKLASQLRTFRILRLKDTTYLDHERWERLITTHMPYLSHLRLGIHQLMVDSLEITPYHHRIQRFTSQFWAEHRWIFDIRVVTYNSSQVIISYLIESDKTQRKSTPDRSDLSTTLFLLEQSRSTDYHAGLIDKLAVLFTLVQIQRLALQYRTTFAGILLDFLRHLPNLKTLQIRSLSLDEPRYLNDEEKEIYRSISTNNQIKTLYIKEVTELAQIQFLIDLCSSLRYLSIDNLSNLSMKSVLELILFKNYERASHLRGLVINIREPCQRTLMEAQNTVHSDERCNKYSISLYAGKYIHIQKRN</sequence>
<protein>
    <recommendedName>
        <fullName evidence="5">F-box domain-containing protein</fullName>
    </recommendedName>
</protein>
<organism evidence="1 4">
    <name type="scientific">Adineta ricciae</name>
    <name type="common">Rotifer</name>
    <dbReference type="NCBI Taxonomy" id="249248"/>
    <lineage>
        <taxon>Eukaryota</taxon>
        <taxon>Metazoa</taxon>
        <taxon>Spiralia</taxon>
        <taxon>Gnathifera</taxon>
        <taxon>Rotifera</taxon>
        <taxon>Eurotatoria</taxon>
        <taxon>Bdelloidea</taxon>
        <taxon>Adinetida</taxon>
        <taxon>Adinetidae</taxon>
        <taxon>Adineta</taxon>
    </lineage>
</organism>
<dbReference type="AlphaFoldDB" id="A0A814KJC8"/>
<evidence type="ECO:0000313" key="2">
    <source>
        <dbReference type="EMBL" id="CAF1322585.1"/>
    </source>
</evidence>
<dbReference type="EMBL" id="CAJNOR010002645">
    <property type="protein sequence ID" value="CAF1322585.1"/>
    <property type="molecule type" value="Genomic_DNA"/>
</dbReference>
<evidence type="ECO:0000313" key="4">
    <source>
        <dbReference type="Proteomes" id="UP000663852"/>
    </source>
</evidence>
<evidence type="ECO:0000313" key="3">
    <source>
        <dbReference type="Proteomes" id="UP000663828"/>
    </source>
</evidence>
<proteinExistence type="predicted"/>
<evidence type="ECO:0000313" key="1">
    <source>
        <dbReference type="EMBL" id="CAF1052724.1"/>
    </source>
</evidence>
<dbReference type="OrthoDB" id="10002467at2759"/>